<feature type="compositionally biased region" description="Low complexity" evidence="1">
    <location>
        <begin position="194"/>
        <end position="209"/>
    </location>
</feature>
<comment type="caution">
    <text evidence="2">The sequence shown here is derived from an EMBL/GenBank/DDBJ whole genome shotgun (WGS) entry which is preliminary data.</text>
</comment>
<accession>A0ABV9ST89</accession>
<dbReference type="RefSeq" id="WP_344141156.1">
    <property type="nucleotide sequence ID" value="NZ_BAAAQI010000002.1"/>
</dbReference>
<gene>
    <name evidence="2" type="ORF">ACFPCZ_23050</name>
</gene>
<feature type="region of interest" description="Disordered" evidence="1">
    <location>
        <begin position="1"/>
        <end position="32"/>
    </location>
</feature>
<feature type="region of interest" description="Disordered" evidence="1">
    <location>
        <begin position="93"/>
        <end position="133"/>
    </location>
</feature>
<organism evidence="2 3">
    <name type="scientific">Streptomonospora arabica</name>
    <dbReference type="NCBI Taxonomy" id="412417"/>
    <lineage>
        <taxon>Bacteria</taxon>
        <taxon>Bacillati</taxon>
        <taxon>Actinomycetota</taxon>
        <taxon>Actinomycetes</taxon>
        <taxon>Streptosporangiales</taxon>
        <taxon>Nocardiopsidaceae</taxon>
        <taxon>Streptomonospora</taxon>
    </lineage>
</organism>
<dbReference type="Proteomes" id="UP001595858">
    <property type="component" value="Unassembled WGS sequence"/>
</dbReference>
<sequence length="236" mass="25621">MSDPIQNAVHAEPLIQPSRADRPRPYVPSQPAIPPDYDRFCEVHTRHRALWRLTYAPGHPAPYQAHHRRYESTALAASNLDALDFALAQFAPPPPRTRPYLDNPVDSDLRNGPDPAAAPRSGAGTPSRTAAPTRPLDLREAHGLHQIADDLIASLREETYWTAAVREAALEILARAAALLGDHCGRRTPAASDTTAPHTTAPNTTVPAPCLRPAAHDGSHLDASGRTWPNAEEADR</sequence>
<keyword evidence="3" id="KW-1185">Reference proteome</keyword>
<proteinExistence type="predicted"/>
<protein>
    <submittedName>
        <fullName evidence="2">Uncharacterized protein</fullName>
    </submittedName>
</protein>
<dbReference type="EMBL" id="JBHSIY010000029">
    <property type="protein sequence ID" value="MFC4869522.1"/>
    <property type="molecule type" value="Genomic_DNA"/>
</dbReference>
<evidence type="ECO:0000256" key="1">
    <source>
        <dbReference type="SAM" id="MobiDB-lite"/>
    </source>
</evidence>
<reference evidence="3" key="1">
    <citation type="journal article" date="2019" name="Int. J. Syst. Evol. Microbiol.">
        <title>The Global Catalogue of Microorganisms (GCM) 10K type strain sequencing project: providing services to taxonomists for standard genome sequencing and annotation.</title>
        <authorList>
            <consortium name="The Broad Institute Genomics Platform"/>
            <consortium name="The Broad Institute Genome Sequencing Center for Infectious Disease"/>
            <person name="Wu L."/>
            <person name="Ma J."/>
        </authorList>
    </citation>
    <scope>NUCLEOTIDE SEQUENCE [LARGE SCALE GENOMIC DNA]</scope>
    <source>
        <strain evidence="3">CGMCC 4.7304</strain>
    </source>
</reference>
<evidence type="ECO:0000313" key="2">
    <source>
        <dbReference type="EMBL" id="MFC4869522.1"/>
    </source>
</evidence>
<name>A0ABV9ST89_9ACTN</name>
<feature type="region of interest" description="Disordered" evidence="1">
    <location>
        <begin position="188"/>
        <end position="236"/>
    </location>
</feature>
<evidence type="ECO:0000313" key="3">
    <source>
        <dbReference type="Proteomes" id="UP001595858"/>
    </source>
</evidence>